<reference evidence="4 5" key="1">
    <citation type="submission" date="2015-12" db="EMBL/GenBank/DDBJ databases">
        <title>A stable core within a dynamic pangenome in Sulfolobus acidocaldarius.</title>
        <authorList>
            <person name="Anderson R."/>
            <person name="Kouris A."/>
            <person name="Seward C."/>
            <person name="Campbell K."/>
            <person name="Whitaker R."/>
        </authorList>
    </citation>
    <scope>NUCLEOTIDE SEQUENCE [LARGE SCALE GENOMIC DNA]</scope>
    <source>
        <strain evidence="2 5">GG12-C01-09</strain>
        <strain evidence="3 4">NG05B_CO5_07</strain>
    </source>
</reference>
<evidence type="ECO:0000313" key="2">
    <source>
        <dbReference type="EMBL" id="ALU29878.1"/>
    </source>
</evidence>
<evidence type="ECO:0000256" key="1">
    <source>
        <dbReference type="SAM" id="Phobius"/>
    </source>
</evidence>
<evidence type="ECO:0000313" key="3">
    <source>
        <dbReference type="EMBL" id="ALU32618.1"/>
    </source>
</evidence>
<keyword evidence="1" id="KW-0812">Transmembrane</keyword>
<protein>
    <submittedName>
        <fullName evidence="2">Uncharacterized protein</fullName>
    </submittedName>
</protein>
<dbReference type="GeneID" id="14552540"/>
<organism evidence="2 5">
    <name type="scientific">Sulfolobus acidocaldarius</name>
    <dbReference type="NCBI Taxonomy" id="2285"/>
    <lineage>
        <taxon>Archaea</taxon>
        <taxon>Thermoproteota</taxon>
        <taxon>Thermoprotei</taxon>
        <taxon>Sulfolobales</taxon>
        <taxon>Sulfolobaceae</taxon>
        <taxon>Sulfolobus</taxon>
    </lineage>
</organism>
<accession>A0A0U3GXQ4</accession>
<evidence type="ECO:0000313" key="5">
    <source>
        <dbReference type="Proteomes" id="UP000065473"/>
    </source>
</evidence>
<name>A0A0U3GXQ4_9CREN</name>
<feature type="transmembrane region" description="Helical" evidence="1">
    <location>
        <begin position="93"/>
        <end position="117"/>
    </location>
</feature>
<feature type="transmembrane region" description="Helical" evidence="1">
    <location>
        <begin position="17"/>
        <end position="34"/>
    </location>
</feature>
<keyword evidence="1" id="KW-0472">Membrane</keyword>
<dbReference type="EMBL" id="CP013695">
    <property type="protein sequence ID" value="ALU32618.1"/>
    <property type="molecule type" value="Genomic_DNA"/>
</dbReference>
<dbReference type="Proteomes" id="UP000065473">
    <property type="component" value="Chromosome"/>
</dbReference>
<gene>
    <name evidence="2" type="ORF">ATY89_07955</name>
    <name evidence="3" type="ORF">ATZ20_10975</name>
</gene>
<feature type="transmembrane region" description="Helical" evidence="1">
    <location>
        <begin position="40"/>
        <end position="59"/>
    </location>
</feature>
<sequence>MEGKYTGTEIIERARRTSLIFSLVNLLLGTILVLTDPLYMVGYINRVFVGIMDIIWVGYVEYKYIKAYRVLNNVEGLGYRSLRYYVRLMLRTAYLIPYVMFILVILIFTLYTFIHILGVSKTLSYILVIPMIGAGVIGGFKIHRYIESLVNTLGGSD</sequence>
<dbReference type="Proteomes" id="UP000060043">
    <property type="component" value="Chromosome"/>
</dbReference>
<dbReference type="RefSeq" id="WP_011278822.1">
    <property type="nucleotide sequence ID" value="NZ_BHWZ01000006.1"/>
</dbReference>
<feature type="transmembrane region" description="Helical" evidence="1">
    <location>
        <begin position="123"/>
        <end position="140"/>
    </location>
</feature>
<keyword evidence="1" id="KW-1133">Transmembrane helix</keyword>
<proteinExistence type="predicted"/>
<dbReference type="AlphaFoldDB" id="A0A0U3GXQ4"/>
<evidence type="ECO:0000313" key="4">
    <source>
        <dbReference type="Proteomes" id="UP000060043"/>
    </source>
</evidence>
<dbReference type="EMBL" id="CP013694">
    <property type="protein sequence ID" value="ALU29878.1"/>
    <property type="molecule type" value="Genomic_DNA"/>
</dbReference>